<evidence type="ECO:0000313" key="1">
    <source>
        <dbReference type="EMBL" id="KAG6480322.1"/>
    </source>
</evidence>
<gene>
    <name evidence="1" type="ORF">ZIOFF_063822</name>
</gene>
<evidence type="ECO:0000313" key="2">
    <source>
        <dbReference type="Proteomes" id="UP000734854"/>
    </source>
</evidence>
<name>A0A8J5F213_ZINOF</name>
<keyword evidence="2" id="KW-1185">Reference proteome</keyword>
<dbReference type="Proteomes" id="UP000734854">
    <property type="component" value="Unassembled WGS sequence"/>
</dbReference>
<proteinExistence type="predicted"/>
<reference evidence="1 2" key="1">
    <citation type="submission" date="2020-08" db="EMBL/GenBank/DDBJ databases">
        <title>Plant Genome Project.</title>
        <authorList>
            <person name="Zhang R.-G."/>
        </authorList>
    </citation>
    <scope>NUCLEOTIDE SEQUENCE [LARGE SCALE GENOMIC DNA]</scope>
    <source>
        <tissue evidence="1">Rhizome</tissue>
    </source>
</reference>
<dbReference type="PANTHER" id="PTHR37610">
    <property type="entry name" value="CCHC-TYPE DOMAIN-CONTAINING PROTEIN"/>
    <property type="match status" value="1"/>
</dbReference>
<evidence type="ECO:0008006" key="3">
    <source>
        <dbReference type="Google" id="ProtNLM"/>
    </source>
</evidence>
<sequence>MMMFATGRDRDDYLTGAAVEPVAGDPNIRNWKTENNLAMSWLISSMITEIGENSLLYSSTKEIWDVARETFSTNDNTIELFHVESTLQDLHQADQSVTAFFSTLTRL</sequence>
<dbReference type="EMBL" id="JACMSC010000017">
    <property type="protein sequence ID" value="KAG6480322.1"/>
    <property type="molecule type" value="Genomic_DNA"/>
</dbReference>
<dbReference type="AlphaFoldDB" id="A0A8J5F213"/>
<comment type="caution">
    <text evidence="1">The sequence shown here is derived from an EMBL/GenBank/DDBJ whole genome shotgun (WGS) entry which is preliminary data.</text>
</comment>
<dbReference type="PANTHER" id="PTHR37610:SF47">
    <property type="entry name" value="RETROTRANSPOSON COPIA-LIKE N-TERMINAL DOMAIN-CONTAINING PROTEIN"/>
    <property type="match status" value="1"/>
</dbReference>
<protein>
    <recommendedName>
        <fullName evidence="3">Retrotransposon Copia-like N-terminal domain-containing protein</fullName>
    </recommendedName>
</protein>
<accession>A0A8J5F213</accession>
<organism evidence="1 2">
    <name type="scientific">Zingiber officinale</name>
    <name type="common">Ginger</name>
    <name type="synonym">Amomum zingiber</name>
    <dbReference type="NCBI Taxonomy" id="94328"/>
    <lineage>
        <taxon>Eukaryota</taxon>
        <taxon>Viridiplantae</taxon>
        <taxon>Streptophyta</taxon>
        <taxon>Embryophyta</taxon>
        <taxon>Tracheophyta</taxon>
        <taxon>Spermatophyta</taxon>
        <taxon>Magnoliopsida</taxon>
        <taxon>Liliopsida</taxon>
        <taxon>Zingiberales</taxon>
        <taxon>Zingiberaceae</taxon>
        <taxon>Zingiber</taxon>
    </lineage>
</organism>